<dbReference type="InterPro" id="IPR000086">
    <property type="entry name" value="NUDIX_hydrolase_dom"/>
</dbReference>
<accession>A0ABX0JF55</accession>
<dbReference type="GO" id="GO:0016787">
    <property type="term" value="F:hydrolase activity"/>
    <property type="evidence" value="ECO:0007669"/>
    <property type="project" value="UniProtKB-KW"/>
</dbReference>
<sequence length="112" mass="12669">MAIVGELALDRALIREMKEETGLDVGIVKLLYVCDLPEAEPSLVHITFLLHKKSGELTRPTNEFETTHIHDVLMVPIRALPEYGFSETFMNLVLDEFPQAGSYQGHKRYIGL</sequence>
<keyword evidence="2" id="KW-0378">Hydrolase</keyword>
<evidence type="ECO:0000259" key="1">
    <source>
        <dbReference type="Pfam" id="PF00293"/>
    </source>
</evidence>
<dbReference type="InterPro" id="IPR015797">
    <property type="entry name" value="NUDIX_hydrolase-like_dom_sf"/>
</dbReference>
<dbReference type="SUPFAM" id="SSF55811">
    <property type="entry name" value="Nudix"/>
    <property type="match status" value="1"/>
</dbReference>
<name>A0ABX0JF55_9BACL</name>
<dbReference type="Proteomes" id="UP001165962">
    <property type="component" value="Unassembled WGS sequence"/>
</dbReference>
<comment type="caution">
    <text evidence="2">The sequence shown here is derived from an EMBL/GenBank/DDBJ whole genome shotgun (WGS) entry which is preliminary data.</text>
</comment>
<protein>
    <submittedName>
        <fullName evidence="2">NUDIX hydrolase</fullName>
    </submittedName>
</protein>
<dbReference type="Pfam" id="PF00293">
    <property type="entry name" value="NUDIX"/>
    <property type="match status" value="1"/>
</dbReference>
<evidence type="ECO:0000313" key="2">
    <source>
        <dbReference type="EMBL" id="NHN34787.1"/>
    </source>
</evidence>
<reference evidence="2" key="1">
    <citation type="submission" date="2020-03" db="EMBL/GenBank/DDBJ databases">
        <title>Draft sequencing of Paenibacilllus sp. S3N08.</title>
        <authorList>
            <person name="Kim D.-U."/>
        </authorList>
    </citation>
    <scope>NUCLEOTIDE SEQUENCE</scope>
    <source>
        <strain evidence="2">S3N08</strain>
    </source>
</reference>
<proteinExistence type="predicted"/>
<evidence type="ECO:0000313" key="3">
    <source>
        <dbReference type="Proteomes" id="UP001165962"/>
    </source>
</evidence>
<feature type="domain" description="Nudix hydrolase" evidence="1">
    <location>
        <begin position="5"/>
        <end position="72"/>
    </location>
</feature>
<keyword evidence="3" id="KW-1185">Reference proteome</keyword>
<gene>
    <name evidence="2" type="ORF">G9U52_34135</name>
</gene>
<dbReference type="EMBL" id="JAAOIW010000022">
    <property type="protein sequence ID" value="NHN34787.1"/>
    <property type="molecule type" value="Genomic_DNA"/>
</dbReference>
<dbReference type="Gene3D" id="3.90.79.10">
    <property type="entry name" value="Nucleoside Triphosphate Pyrophosphohydrolase"/>
    <property type="match status" value="1"/>
</dbReference>
<organism evidence="2 3">
    <name type="scientific">Paenibacillus agricola</name>
    <dbReference type="NCBI Taxonomy" id="2716264"/>
    <lineage>
        <taxon>Bacteria</taxon>
        <taxon>Bacillati</taxon>
        <taxon>Bacillota</taxon>
        <taxon>Bacilli</taxon>
        <taxon>Bacillales</taxon>
        <taxon>Paenibacillaceae</taxon>
        <taxon>Paenibacillus</taxon>
    </lineage>
</organism>